<dbReference type="OrthoDB" id="10007210at2759"/>
<dbReference type="AlphaFoldDB" id="A0A3B3TAB3"/>
<evidence type="ECO:0000256" key="2">
    <source>
        <dbReference type="SAM" id="MobiDB-lite"/>
    </source>
</evidence>
<feature type="region of interest" description="Disordered" evidence="2">
    <location>
        <begin position="241"/>
        <end position="266"/>
    </location>
</feature>
<feature type="coiled-coil region" evidence="1">
    <location>
        <begin position="329"/>
        <end position="380"/>
    </location>
</feature>
<dbReference type="PANTHER" id="PTHR14817:SF2">
    <property type="entry name" value="COILED-COIL DOMAIN-CONTAINING PROTEIN 15"/>
    <property type="match status" value="1"/>
</dbReference>
<dbReference type="GO" id="GO:0005813">
    <property type="term" value="C:centrosome"/>
    <property type="evidence" value="ECO:0007669"/>
    <property type="project" value="TreeGrafter"/>
</dbReference>
<sequence>MIHLKTTKAKGNFKAALKEIKQENKHAASKTSKPKAPILVDHKILAERNQAIMPVGAWVESGIDCEEHPVLLASVLEEQHMELRREKEENLRRFQERVRRRVAQQARVRKRQQLQKTCEMAEREGRVFQQSSETALNLTPRKRAFPACTQGEMAICSSGSRWVSAQALPSHDWDRPGKVQELQLRKVMKQVRHKLASCQLLQDGEQMSEIPGGMWKSSPTGSHSEEVEEDEILLIGQHDRPLNLQNPSKEAEVSEGPLREPYPGGSSATFSTHYRASQVLWPAEDKDEMKKQRQSQFLMYRRLFMDIERAQVKELHRHRKHLRRIESIKSDKERRRLEEERQIQRLAELEGATERERQILEGLRLEGERAREEMAKRERARKDREATRFVEALTAQMKERVAQEKVDLPPLCCCGESFWDSHPDTCANNCVFYHNPKAYAQALQSVLLNSDLRDGSSSHRASARTRTIASIHRLSPRK</sequence>
<evidence type="ECO:0000256" key="1">
    <source>
        <dbReference type="SAM" id="Coils"/>
    </source>
</evidence>
<dbReference type="KEGG" id="pki:111846247"/>
<evidence type="ECO:0000313" key="4">
    <source>
        <dbReference type="Proteomes" id="UP000261540"/>
    </source>
</evidence>
<reference evidence="3" key="2">
    <citation type="submission" date="2025-09" db="UniProtKB">
        <authorList>
            <consortium name="Ensembl"/>
        </authorList>
    </citation>
    <scope>IDENTIFICATION</scope>
</reference>
<name>A0A3B3TAB3_9TELE</name>
<dbReference type="PANTHER" id="PTHR14817">
    <property type="entry name" value="COILED-COIL DOMAIN-CONTAINING PROTEIN 15"/>
    <property type="match status" value="1"/>
</dbReference>
<dbReference type="Ensembl" id="ENSPKIT00000021210.1">
    <property type="protein sequence ID" value="ENSPKIP00000040192.1"/>
    <property type="gene ID" value="ENSPKIG00000017258.1"/>
</dbReference>
<dbReference type="CTD" id="80071"/>
<dbReference type="Proteomes" id="UP000261540">
    <property type="component" value="Unplaced"/>
</dbReference>
<protein>
    <submittedName>
        <fullName evidence="3">Coiled-coil domain containing 15</fullName>
    </submittedName>
</protein>
<dbReference type="GeneTree" id="ENSGT00500000044966"/>
<accession>A0A3B3TAB3</accession>
<dbReference type="InterPro" id="IPR037693">
    <property type="entry name" value="CCDC15"/>
</dbReference>
<keyword evidence="1" id="KW-0175">Coiled coil</keyword>
<dbReference type="STRING" id="1676925.ENSPKIP00000040192"/>
<keyword evidence="4" id="KW-1185">Reference proteome</keyword>
<proteinExistence type="predicted"/>
<organism evidence="3 4">
    <name type="scientific">Paramormyrops kingsleyae</name>
    <dbReference type="NCBI Taxonomy" id="1676925"/>
    <lineage>
        <taxon>Eukaryota</taxon>
        <taxon>Metazoa</taxon>
        <taxon>Chordata</taxon>
        <taxon>Craniata</taxon>
        <taxon>Vertebrata</taxon>
        <taxon>Euteleostomi</taxon>
        <taxon>Actinopterygii</taxon>
        <taxon>Neopterygii</taxon>
        <taxon>Teleostei</taxon>
        <taxon>Osteoglossocephala</taxon>
        <taxon>Osteoglossomorpha</taxon>
        <taxon>Osteoglossiformes</taxon>
        <taxon>Mormyridae</taxon>
        <taxon>Paramormyrops</taxon>
    </lineage>
</organism>
<reference evidence="3" key="1">
    <citation type="submission" date="2025-08" db="UniProtKB">
        <authorList>
            <consortium name="Ensembl"/>
        </authorList>
    </citation>
    <scope>IDENTIFICATION</scope>
</reference>
<evidence type="ECO:0000313" key="3">
    <source>
        <dbReference type="Ensembl" id="ENSPKIP00000040192.1"/>
    </source>
</evidence>